<dbReference type="InterPro" id="IPR012340">
    <property type="entry name" value="NA-bd_OB-fold"/>
</dbReference>
<dbReference type="InterPro" id="IPR036388">
    <property type="entry name" value="WH-like_DNA-bd_sf"/>
</dbReference>
<dbReference type="InterPro" id="IPR039566">
    <property type="entry name" value="CvfB_S1_st"/>
</dbReference>
<evidence type="ECO:0008006" key="6">
    <source>
        <dbReference type="Google" id="ProtNLM"/>
    </source>
</evidence>
<reference evidence="4 5" key="1">
    <citation type="submission" date="2016-10" db="EMBL/GenBank/DDBJ databases">
        <authorList>
            <person name="de Groot N.N."/>
        </authorList>
    </citation>
    <scope>NUCLEOTIDE SEQUENCE [LARGE SCALE GENOMIC DNA]</scope>
    <source>
        <strain evidence="4 5">CGMCC 1.7005</strain>
    </source>
</reference>
<feature type="domain" description="Conserved virulence factor B-like winged helix" evidence="3">
    <location>
        <begin position="218"/>
        <end position="274"/>
    </location>
</feature>
<protein>
    <recommendedName>
        <fullName evidence="6">S1 motif domain-containing protein</fullName>
    </recommendedName>
</protein>
<evidence type="ECO:0000313" key="4">
    <source>
        <dbReference type="EMBL" id="SFT53033.1"/>
    </source>
</evidence>
<dbReference type="PIRSF" id="PIRSF012524">
    <property type="entry name" value="YitL_S1"/>
    <property type="match status" value="1"/>
</dbReference>
<dbReference type="Pfam" id="PF17783">
    <property type="entry name" value="WHD_CvfB"/>
    <property type="match status" value="1"/>
</dbReference>
<gene>
    <name evidence="4" type="ORF">SAMN05216474_1113</name>
</gene>
<evidence type="ECO:0000313" key="5">
    <source>
        <dbReference type="Proteomes" id="UP000236454"/>
    </source>
</evidence>
<dbReference type="RefSeq" id="WP_090247320.1">
    <property type="nucleotide sequence ID" value="NZ_FPAS01000001.1"/>
</dbReference>
<dbReference type="PANTHER" id="PTHR37296">
    <property type="entry name" value="CONSERVED VIRULENCE FACTOR B"/>
    <property type="match status" value="1"/>
</dbReference>
<dbReference type="Pfam" id="PF13509">
    <property type="entry name" value="S1_2"/>
    <property type="match status" value="2"/>
</dbReference>
<dbReference type="AlphaFoldDB" id="A0A1I6YRH1"/>
<dbReference type="PANTHER" id="PTHR37296:SF1">
    <property type="entry name" value="CONSERVED VIRULENCE FACTOR B"/>
    <property type="match status" value="1"/>
</dbReference>
<keyword evidence="5" id="KW-1185">Reference proteome</keyword>
<accession>A0A1I6YRH1</accession>
<sequence>MLRVGIVNTLEILRFTSVGAYLGDDQDNDVLLPNKYLTEDMKEGDEIDVFLYHDSEDRIVATTQRPLIKLNEYAYLKVKMVTKFGAFLDWGLEKDLLVPFKEQTTKMEENGTYLIYMYLDEQTGRLVGTAKVKKHFFDEVLDLEVDDKVELLICNETDLGQNVIVNQMYSGLIYHNDISRPLKKGELTTGYVYTIREDGKLDIRLDKSGYEKIEPNADKIYAAIIENGGKLALTDKSHPDDIRERLGMSKKTFKKSLGNLYKARKVEIHDDYIERVD</sequence>
<dbReference type="Gene3D" id="1.10.10.10">
    <property type="entry name" value="Winged helix-like DNA-binding domain superfamily/Winged helix DNA-binding domain"/>
    <property type="match status" value="1"/>
</dbReference>
<name>A0A1I6YRH1_9FLAO</name>
<dbReference type="OrthoDB" id="9801597at2"/>
<dbReference type="InterPro" id="IPR040764">
    <property type="entry name" value="CvfB_WH"/>
</dbReference>
<comment type="similarity">
    <text evidence="1">Belongs to the CvfB family.</text>
</comment>
<evidence type="ECO:0000256" key="1">
    <source>
        <dbReference type="PIRNR" id="PIRNR012524"/>
    </source>
</evidence>
<feature type="domain" description="Conserved virulence factor B first S1" evidence="2">
    <location>
        <begin position="73"/>
        <end position="130"/>
    </location>
</feature>
<organism evidence="4 5">
    <name type="scientific">Lishizhenia tianjinensis</name>
    <dbReference type="NCBI Taxonomy" id="477690"/>
    <lineage>
        <taxon>Bacteria</taxon>
        <taxon>Pseudomonadati</taxon>
        <taxon>Bacteroidota</taxon>
        <taxon>Flavobacteriia</taxon>
        <taxon>Flavobacteriales</taxon>
        <taxon>Crocinitomicaceae</taxon>
        <taxon>Lishizhenia</taxon>
    </lineage>
</organism>
<dbReference type="InterPro" id="IPR014464">
    <property type="entry name" value="CvfB_fam"/>
</dbReference>
<evidence type="ECO:0000259" key="3">
    <source>
        <dbReference type="Pfam" id="PF17783"/>
    </source>
</evidence>
<dbReference type="Proteomes" id="UP000236454">
    <property type="component" value="Unassembled WGS sequence"/>
</dbReference>
<proteinExistence type="inferred from homology"/>
<feature type="domain" description="Conserved virulence factor B first S1" evidence="2">
    <location>
        <begin position="4"/>
        <end position="64"/>
    </location>
</feature>
<dbReference type="EMBL" id="FPAS01000001">
    <property type="protein sequence ID" value="SFT53033.1"/>
    <property type="molecule type" value="Genomic_DNA"/>
</dbReference>
<dbReference type="Gene3D" id="2.40.50.140">
    <property type="entry name" value="Nucleic acid-binding proteins"/>
    <property type="match status" value="1"/>
</dbReference>
<evidence type="ECO:0000259" key="2">
    <source>
        <dbReference type="Pfam" id="PF13509"/>
    </source>
</evidence>